<dbReference type="GO" id="GO:0016926">
    <property type="term" value="P:protein desumoylation"/>
    <property type="evidence" value="ECO:0007669"/>
    <property type="project" value="TreeGrafter"/>
</dbReference>
<dbReference type="GO" id="GO:0060255">
    <property type="term" value="P:regulation of macromolecule metabolic process"/>
    <property type="evidence" value="ECO:0007669"/>
    <property type="project" value="UniProtKB-ARBA"/>
</dbReference>
<dbReference type="EMBL" id="BSEH01001101">
    <property type="protein sequence ID" value="GLJ59586.1"/>
    <property type="molecule type" value="Genomic_DNA"/>
</dbReference>
<comment type="similarity">
    <text evidence="1">Belongs to the peptidase C48 family.</text>
</comment>
<dbReference type="GO" id="GO:0005634">
    <property type="term" value="C:nucleus"/>
    <property type="evidence" value="ECO:0007669"/>
    <property type="project" value="TreeGrafter"/>
</dbReference>
<dbReference type="PANTHER" id="PTHR12606:SF141">
    <property type="entry name" value="GH15225P-RELATED"/>
    <property type="match status" value="1"/>
</dbReference>
<protein>
    <recommendedName>
        <fullName evidence="6">Ubiquitin-like protease family profile domain-containing protein</fullName>
    </recommendedName>
</protein>
<keyword evidence="8" id="KW-1185">Reference proteome</keyword>
<dbReference type="PANTHER" id="PTHR12606">
    <property type="entry name" value="SENTRIN/SUMO-SPECIFIC PROTEASE"/>
    <property type="match status" value="1"/>
</dbReference>
<dbReference type="AlphaFoldDB" id="A0AAD3NTS4"/>
<dbReference type="Gene3D" id="3.40.395.10">
    <property type="entry name" value="Adenoviral Proteinase, Chain A"/>
    <property type="match status" value="1"/>
</dbReference>
<keyword evidence="3" id="KW-0378">Hydrolase</keyword>
<organism evidence="7 8">
    <name type="scientific">Cryptomeria japonica</name>
    <name type="common">Japanese cedar</name>
    <name type="synonym">Cupressus japonica</name>
    <dbReference type="NCBI Taxonomy" id="3369"/>
    <lineage>
        <taxon>Eukaryota</taxon>
        <taxon>Viridiplantae</taxon>
        <taxon>Streptophyta</taxon>
        <taxon>Embryophyta</taxon>
        <taxon>Tracheophyta</taxon>
        <taxon>Spermatophyta</taxon>
        <taxon>Pinopsida</taxon>
        <taxon>Pinidae</taxon>
        <taxon>Conifers II</taxon>
        <taxon>Cupressales</taxon>
        <taxon>Cupressaceae</taxon>
        <taxon>Cryptomeria</taxon>
    </lineage>
</organism>
<dbReference type="PROSITE" id="PS50600">
    <property type="entry name" value="ULP_PROTEASE"/>
    <property type="match status" value="1"/>
</dbReference>
<reference evidence="7" key="1">
    <citation type="submission" date="2022-12" db="EMBL/GenBank/DDBJ databases">
        <title>Chromosome-Level Genome Assembly of Japanese Cedar (Cryptomeriajaponica D. Don).</title>
        <authorList>
            <person name="Fujino T."/>
            <person name="Yamaguchi K."/>
            <person name="Yokoyama T."/>
            <person name="Hamanaka T."/>
            <person name="Harazono Y."/>
            <person name="Kamada H."/>
            <person name="Kobayashi W."/>
            <person name="Ujino-Ihara T."/>
            <person name="Uchiyama K."/>
            <person name="Matsumoto A."/>
            <person name="Izuno A."/>
            <person name="Tsumura Y."/>
            <person name="Toyoda A."/>
            <person name="Shigenobu S."/>
            <person name="Moriguchi Y."/>
            <person name="Ueno S."/>
            <person name="Kasahara M."/>
        </authorList>
    </citation>
    <scope>NUCLEOTIDE SEQUENCE</scope>
</reference>
<evidence type="ECO:0000256" key="4">
    <source>
        <dbReference type="ARBA" id="ARBA00022807"/>
    </source>
</evidence>
<feature type="region of interest" description="Disordered" evidence="5">
    <location>
        <begin position="1"/>
        <end position="28"/>
    </location>
</feature>
<keyword evidence="4" id="KW-0788">Thiol protease</keyword>
<dbReference type="SUPFAM" id="SSF54001">
    <property type="entry name" value="Cysteine proteinases"/>
    <property type="match status" value="1"/>
</dbReference>
<evidence type="ECO:0000259" key="6">
    <source>
        <dbReference type="PROSITE" id="PS50600"/>
    </source>
</evidence>
<gene>
    <name evidence="7" type="ORF">SUGI_1515260</name>
</gene>
<dbReference type="FunFam" id="3.40.395.10:FF:000001">
    <property type="entry name" value="Sentrin-specific protease 1"/>
    <property type="match status" value="1"/>
</dbReference>
<dbReference type="InterPro" id="IPR003653">
    <property type="entry name" value="Peptidase_C48_C"/>
</dbReference>
<comment type="caution">
    <text evidence="7">The sequence shown here is derived from an EMBL/GenBank/DDBJ whole genome shotgun (WGS) entry which is preliminary data.</text>
</comment>
<dbReference type="GO" id="GO:0080090">
    <property type="term" value="P:regulation of primary metabolic process"/>
    <property type="evidence" value="ECO:0007669"/>
    <property type="project" value="UniProtKB-ARBA"/>
</dbReference>
<name>A0AAD3NTS4_CRYJA</name>
<accession>A0AAD3NTS4</accession>
<evidence type="ECO:0000256" key="1">
    <source>
        <dbReference type="ARBA" id="ARBA00005234"/>
    </source>
</evidence>
<evidence type="ECO:0000256" key="2">
    <source>
        <dbReference type="ARBA" id="ARBA00022670"/>
    </source>
</evidence>
<feature type="domain" description="Ubiquitin-like protease family profile" evidence="6">
    <location>
        <begin position="217"/>
        <end position="380"/>
    </location>
</feature>
<sequence>MGSQISKHDTKDKGTAGNMRQDASPTIYKKNNQVVVHAPKISNTPSFFSAKTYGSCTSYDALSQRNYIGINPHGRLAIEPTTRKDVETPSSQLYEVYLQSFKQLTMNEDEFSNLHQRVHDNTDKMQRKIHEDRVHAAKLKRQEEQSRLITEREFEKRTPSVYSYLSIKERLISMKASDKKYFPTEKFPELTLEMMAVINDSSKPYPAEEALVELDGVQILRKDIQTLLGLNWLNDEIMNAYMNLLVLRGKGFRRKTVYAFNTFFYPKLRSSGYNSIKRWTRKVDIFNHDFVLVPVHLGNHWCLALIDFTNRTISYFDSMGGGQNGCCNTLLEYLRQESLDKKKQDFGKEDWNLIDRSYDIPRQTNCSDCGVFACTYAEYLTRPAKFNFTQENMPYFRKKMIYEIITKQIL</sequence>
<dbReference type="Pfam" id="PF02902">
    <property type="entry name" value="Peptidase_C48"/>
    <property type="match status" value="1"/>
</dbReference>
<dbReference type="GO" id="GO:0006508">
    <property type="term" value="P:proteolysis"/>
    <property type="evidence" value="ECO:0007669"/>
    <property type="project" value="UniProtKB-KW"/>
</dbReference>
<keyword evidence="2" id="KW-0645">Protease</keyword>
<dbReference type="InterPro" id="IPR038765">
    <property type="entry name" value="Papain-like_cys_pep_sf"/>
</dbReference>
<dbReference type="Proteomes" id="UP001234787">
    <property type="component" value="Unassembled WGS sequence"/>
</dbReference>
<evidence type="ECO:0000313" key="8">
    <source>
        <dbReference type="Proteomes" id="UP001234787"/>
    </source>
</evidence>
<proteinExistence type="inferred from homology"/>
<evidence type="ECO:0000256" key="3">
    <source>
        <dbReference type="ARBA" id="ARBA00022801"/>
    </source>
</evidence>
<evidence type="ECO:0000256" key="5">
    <source>
        <dbReference type="SAM" id="MobiDB-lite"/>
    </source>
</evidence>
<feature type="compositionally biased region" description="Basic and acidic residues" evidence="5">
    <location>
        <begin position="1"/>
        <end position="14"/>
    </location>
</feature>
<dbReference type="GO" id="GO:0016929">
    <property type="term" value="F:deSUMOylase activity"/>
    <property type="evidence" value="ECO:0007669"/>
    <property type="project" value="TreeGrafter"/>
</dbReference>
<evidence type="ECO:0000313" key="7">
    <source>
        <dbReference type="EMBL" id="GLJ59586.1"/>
    </source>
</evidence>